<dbReference type="Proteomes" id="UP000275727">
    <property type="component" value="Chromosome"/>
</dbReference>
<dbReference type="Pfam" id="PF00440">
    <property type="entry name" value="TetR_N"/>
    <property type="match status" value="1"/>
</dbReference>
<protein>
    <submittedName>
        <fullName evidence="5">TetR family transcriptional regulator</fullName>
    </submittedName>
</protein>
<accession>A0AAD1FZF0</accession>
<dbReference type="EMBL" id="RBWX01000008">
    <property type="protein sequence ID" value="RKS88664.1"/>
    <property type="molecule type" value="Genomic_DNA"/>
</dbReference>
<evidence type="ECO:0000256" key="2">
    <source>
        <dbReference type="PROSITE-ProRule" id="PRU00335"/>
    </source>
</evidence>
<reference evidence="6 8" key="2">
    <citation type="submission" date="2018-10" db="EMBL/GenBank/DDBJ databases">
        <title>Genomic Encyclopedia of Type Strains, Phase IV (KMG-IV): sequencing the most valuable type-strain genomes for metagenomic binning, comparative biology and taxonomic classification.</title>
        <authorList>
            <person name="Goeker M."/>
        </authorList>
    </citation>
    <scope>NUCLEOTIDE SEQUENCE [LARGE SCALE GENOMIC DNA]</scope>
    <source>
        <strain evidence="6 8">DSM 19791</strain>
    </source>
</reference>
<organism evidence="5 7">
    <name type="scientific">Sphingosinicella microcystinivorans</name>
    <dbReference type="NCBI Taxonomy" id="335406"/>
    <lineage>
        <taxon>Bacteria</taxon>
        <taxon>Pseudomonadati</taxon>
        <taxon>Pseudomonadota</taxon>
        <taxon>Alphaproteobacteria</taxon>
        <taxon>Sphingomonadales</taxon>
        <taxon>Sphingosinicellaceae</taxon>
        <taxon>Sphingosinicella</taxon>
    </lineage>
</organism>
<dbReference type="GO" id="GO:0000976">
    <property type="term" value="F:transcription cis-regulatory region binding"/>
    <property type="evidence" value="ECO:0007669"/>
    <property type="project" value="TreeGrafter"/>
</dbReference>
<dbReference type="SUPFAM" id="SSF46689">
    <property type="entry name" value="Homeodomain-like"/>
    <property type="match status" value="1"/>
</dbReference>
<evidence type="ECO:0000259" key="4">
    <source>
        <dbReference type="PROSITE" id="PS50977"/>
    </source>
</evidence>
<feature type="domain" description="HTH tetR-type" evidence="4">
    <location>
        <begin position="23"/>
        <end position="83"/>
    </location>
</feature>
<dbReference type="Proteomes" id="UP000276029">
    <property type="component" value="Unassembled WGS sequence"/>
</dbReference>
<evidence type="ECO:0000256" key="3">
    <source>
        <dbReference type="SAM" id="MobiDB-lite"/>
    </source>
</evidence>
<keyword evidence="8" id="KW-1185">Reference proteome</keyword>
<dbReference type="PANTHER" id="PTHR30055">
    <property type="entry name" value="HTH-TYPE TRANSCRIPTIONAL REGULATOR RUTR"/>
    <property type="match status" value="1"/>
</dbReference>
<evidence type="ECO:0000256" key="1">
    <source>
        <dbReference type="ARBA" id="ARBA00023125"/>
    </source>
</evidence>
<evidence type="ECO:0000313" key="6">
    <source>
        <dbReference type="EMBL" id="RKS88664.1"/>
    </source>
</evidence>
<feature type="DNA-binding region" description="H-T-H motif" evidence="2">
    <location>
        <begin position="46"/>
        <end position="65"/>
    </location>
</feature>
<dbReference type="RefSeq" id="WP_160119016.1">
    <property type="nucleotide sequence ID" value="NZ_AP018711.1"/>
</dbReference>
<feature type="region of interest" description="Disordered" evidence="3">
    <location>
        <begin position="1"/>
        <end position="23"/>
    </location>
</feature>
<gene>
    <name evidence="6" type="ORF">DFR51_1865</name>
    <name evidence="5" type="ORF">SmB9_00690</name>
</gene>
<dbReference type="Gene3D" id="1.10.357.10">
    <property type="entry name" value="Tetracycline Repressor, domain 2"/>
    <property type="match status" value="1"/>
</dbReference>
<evidence type="ECO:0000313" key="8">
    <source>
        <dbReference type="Proteomes" id="UP000276029"/>
    </source>
</evidence>
<dbReference type="KEGG" id="smic:SmB9_00690"/>
<dbReference type="PANTHER" id="PTHR30055:SF239">
    <property type="entry name" value="TRANSCRIPTIONAL REGULATORY PROTEIN"/>
    <property type="match status" value="1"/>
</dbReference>
<sequence length="202" mass="23236">MNGGMPNPRSMPGHAQATSERDTPVEKDWIAAAREMLIEGGIAAVEINPLAARLGVTRGGFYWRFKNRQDLLDHLLLDWENSNARHFLDRLAEPGALAERMQRLIDLWIEERQFDPRLEAAIRQWARIDPAVHKRVRSVDLGRIKAIADLYLEDGYDTYDAEARARITYFHQIGYYTLELGESTEERRAMLPHYSRVLFGTG</sequence>
<dbReference type="AlphaFoldDB" id="A0AAD1FZF0"/>
<dbReference type="InterPro" id="IPR001647">
    <property type="entry name" value="HTH_TetR"/>
</dbReference>
<dbReference type="EMBL" id="AP018711">
    <property type="protein sequence ID" value="BBE32411.1"/>
    <property type="molecule type" value="Genomic_DNA"/>
</dbReference>
<dbReference type="InterPro" id="IPR050109">
    <property type="entry name" value="HTH-type_TetR-like_transc_reg"/>
</dbReference>
<proteinExistence type="predicted"/>
<evidence type="ECO:0000313" key="5">
    <source>
        <dbReference type="EMBL" id="BBE32411.1"/>
    </source>
</evidence>
<dbReference type="GO" id="GO:0003700">
    <property type="term" value="F:DNA-binding transcription factor activity"/>
    <property type="evidence" value="ECO:0007669"/>
    <property type="project" value="TreeGrafter"/>
</dbReference>
<keyword evidence="1 2" id="KW-0238">DNA-binding</keyword>
<dbReference type="InterPro" id="IPR009057">
    <property type="entry name" value="Homeodomain-like_sf"/>
</dbReference>
<dbReference type="PROSITE" id="PS50977">
    <property type="entry name" value="HTH_TETR_2"/>
    <property type="match status" value="1"/>
</dbReference>
<reference evidence="5 7" key="1">
    <citation type="submission" date="2018-06" db="EMBL/GenBank/DDBJ databases">
        <title>Complete Genome Sequence of the Microcystin-Degrading Bacterium Sphingosinicella microcystinivorans Strain B-9.</title>
        <authorList>
            <person name="Jin H."/>
            <person name="Nishizawa T."/>
            <person name="Guo Y."/>
            <person name="Nishizawa A."/>
            <person name="Park H."/>
            <person name="Kato H."/>
            <person name="Tsuji K."/>
            <person name="Harada K."/>
        </authorList>
    </citation>
    <scope>NUCLEOTIDE SEQUENCE [LARGE SCALE GENOMIC DNA]</scope>
    <source>
        <strain evidence="5 7">B9</strain>
    </source>
</reference>
<evidence type="ECO:0000313" key="7">
    <source>
        <dbReference type="Proteomes" id="UP000275727"/>
    </source>
</evidence>
<dbReference type="PRINTS" id="PR00455">
    <property type="entry name" value="HTHTETR"/>
</dbReference>
<name>A0AAD1FZF0_SPHMI</name>